<dbReference type="SUPFAM" id="SSF54928">
    <property type="entry name" value="RNA-binding domain, RBD"/>
    <property type="match status" value="1"/>
</dbReference>
<gene>
    <name evidence="4" type="ORF">EUX98_g1561</name>
</gene>
<evidence type="ECO:0000313" key="5">
    <source>
        <dbReference type="Proteomes" id="UP000308730"/>
    </source>
</evidence>
<dbReference type="Gene3D" id="3.30.70.330">
    <property type="match status" value="1"/>
</dbReference>
<dbReference type="SMART" id="SM00360">
    <property type="entry name" value="RRM"/>
    <property type="match status" value="1"/>
</dbReference>
<dbReference type="EMBL" id="SGPM01000018">
    <property type="protein sequence ID" value="THH32632.1"/>
    <property type="molecule type" value="Genomic_DNA"/>
</dbReference>
<dbReference type="GO" id="GO:0003723">
    <property type="term" value="F:RNA binding"/>
    <property type="evidence" value="ECO:0007669"/>
    <property type="project" value="UniProtKB-UniRule"/>
</dbReference>
<feature type="compositionally biased region" description="Polar residues" evidence="2">
    <location>
        <begin position="304"/>
        <end position="325"/>
    </location>
</feature>
<feature type="region of interest" description="Disordered" evidence="2">
    <location>
        <begin position="283"/>
        <end position="325"/>
    </location>
</feature>
<dbReference type="InterPro" id="IPR000504">
    <property type="entry name" value="RRM_dom"/>
</dbReference>
<reference evidence="4 5" key="1">
    <citation type="submission" date="2019-02" db="EMBL/GenBank/DDBJ databases">
        <title>Genome sequencing of the rare red list fungi Antrodiella citrinella (Flaviporus citrinellus).</title>
        <authorList>
            <person name="Buettner E."/>
            <person name="Kellner H."/>
        </authorList>
    </citation>
    <scope>NUCLEOTIDE SEQUENCE [LARGE SCALE GENOMIC DNA]</scope>
    <source>
        <strain evidence="4 5">DSM 108506</strain>
    </source>
</reference>
<protein>
    <recommendedName>
        <fullName evidence="3">RRM domain-containing protein</fullName>
    </recommendedName>
</protein>
<dbReference type="PROSITE" id="PS50102">
    <property type="entry name" value="RRM"/>
    <property type="match status" value="1"/>
</dbReference>
<evidence type="ECO:0000259" key="3">
    <source>
        <dbReference type="PROSITE" id="PS50102"/>
    </source>
</evidence>
<dbReference type="OrthoDB" id="6159137at2759"/>
<name>A0A4S4N167_9APHY</name>
<evidence type="ECO:0000313" key="4">
    <source>
        <dbReference type="EMBL" id="THH32632.1"/>
    </source>
</evidence>
<dbReference type="AlphaFoldDB" id="A0A4S4N167"/>
<evidence type="ECO:0000256" key="2">
    <source>
        <dbReference type="SAM" id="MobiDB-lite"/>
    </source>
</evidence>
<sequence>MSASAIPVFKFNHEGYTVRVENIAHTVNQQDMMDLFSSLIGFLDGGDRTVVLSNQSPSSSPAPPQFDVESFSPLAPCSPSPTIATPVGSLTPPIVTTSDHLGSGSALLVTNLPAALFSSDSDLHPLFYPYGEVKSIKRLPGGSNATNEGTISVIVEYESSDQAREARDMLHGQAYANQPLNVDFMNPAPAPRSALDQWDAAIADVKARLNPNAAPFSMHGTFGQDISNRTSPFAKEQGLNVFEPSNNSKLASVLVGNPYQSTVPMMPRPISYNSLCPPSTGYVRPNSAPGRWPEQPRLPRPAQWTCSSQDLPSLASGSMLSTYSA</sequence>
<dbReference type="Pfam" id="PF00076">
    <property type="entry name" value="RRM_1"/>
    <property type="match status" value="1"/>
</dbReference>
<keyword evidence="5" id="KW-1185">Reference proteome</keyword>
<feature type="domain" description="RRM" evidence="3">
    <location>
        <begin position="105"/>
        <end position="187"/>
    </location>
</feature>
<dbReference type="InterPro" id="IPR035979">
    <property type="entry name" value="RBD_domain_sf"/>
</dbReference>
<dbReference type="Proteomes" id="UP000308730">
    <property type="component" value="Unassembled WGS sequence"/>
</dbReference>
<evidence type="ECO:0000256" key="1">
    <source>
        <dbReference type="PROSITE-ProRule" id="PRU00176"/>
    </source>
</evidence>
<keyword evidence="1" id="KW-0694">RNA-binding</keyword>
<comment type="caution">
    <text evidence="4">The sequence shown here is derived from an EMBL/GenBank/DDBJ whole genome shotgun (WGS) entry which is preliminary data.</text>
</comment>
<dbReference type="InterPro" id="IPR012677">
    <property type="entry name" value="Nucleotide-bd_a/b_plait_sf"/>
</dbReference>
<accession>A0A4S4N167</accession>
<organism evidence="4 5">
    <name type="scientific">Antrodiella citrinella</name>
    <dbReference type="NCBI Taxonomy" id="2447956"/>
    <lineage>
        <taxon>Eukaryota</taxon>
        <taxon>Fungi</taxon>
        <taxon>Dikarya</taxon>
        <taxon>Basidiomycota</taxon>
        <taxon>Agaricomycotina</taxon>
        <taxon>Agaricomycetes</taxon>
        <taxon>Polyporales</taxon>
        <taxon>Steccherinaceae</taxon>
        <taxon>Antrodiella</taxon>
    </lineage>
</organism>
<proteinExistence type="predicted"/>